<evidence type="ECO:0000313" key="2">
    <source>
        <dbReference type="Proteomes" id="UP000050317"/>
    </source>
</evidence>
<evidence type="ECO:0000313" key="1">
    <source>
        <dbReference type="EMBL" id="KPZ25427.1"/>
    </source>
</evidence>
<dbReference type="InterPro" id="IPR011010">
    <property type="entry name" value="DNA_brk_join_enz"/>
</dbReference>
<dbReference type="Proteomes" id="UP000050317">
    <property type="component" value="Unassembled WGS sequence"/>
</dbReference>
<sequence>MARAGWKLHELAAYAGHRDPKTTLIYVYLSGTDLTAKMAHSVGTLDARLFGQLFKSE</sequence>
<protein>
    <submittedName>
        <fullName evidence="1">Uncharacterized protein</fullName>
    </submittedName>
</protein>
<comment type="caution">
    <text evidence="1">The sequence shown here is derived from an EMBL/GenBank/DDBJ whole genome shotgun (WGS) entry which is preliminary data.</text>
</comment>
<accession>A0A0Q0EPE0</accession>
<dbReference type="GO" id="GO:0003677">
    <property type="term" value="F:DNA binding"/>
    <property type="evidence" value="ECO:0007669"/>
    <property type="project" value="InterPro"/>
</dbReference>
<organism evidence="1 2">
    <name type="scientific">Pseudomonas syringae pv. viburni</name>
    <dbReference type="NCBI Taxonomy" id="251703"/>
    <lineage>
        <taxon>Bacteria</taxon>
        <taxon>Pseudomonadati</taxon>
        <taxon>Pseudomonadota</taxon>
        <taxon>Gammaproteobacteria</taxon>
        <taxon>Pseudomonadales</taxon>
        <taxon>Pseudomonadaceae</taxon>
        <taxon>Pseudomonas</taxon>
    </lineage>
</organism>
<gene>
    <name evidence="1" type="ORF">ALO40_05385</name>
</gene>
<proteinExistence type="predicted"/>
<name>A0A0Q0EPE0_9PSED</name>
<dbReference type="PATRIC" id="fig|251703.9.peg.4055"/>
<dbReference type="AlphaFoldDB" id="A0A0Q0EPE0"/>
<reference evidence="1 2" key="1">
    <citation type="submission" date="2015-09" db="EMBL/GenBank/DDBJ databases">
        <title>Genome announcement of multiple Pseudomonas syringae strains.</title>
        <authorList>
            <person name="Thakur S."/>
            <person name="Wang P.W."/>
            <person name="Gong Y."/>
            <person name="Weir B.S."/>
            <person name="Guttman D.S."/>
        </authorList>
    </citation>
    <scope>NUCLEOTIDE SEQUENCE [LARGE SCALE GENOMIC DNA]</scope>
    <source>
        <strain evidence="1 2">ICMP3963</strain>
    </source>
</reference>
<dbReference type="EMBL" id="LJRR01000032">
    <property type="protein sequence ID" value="KPZ25427.1"/>
    <property type="molecule type" value="Genomic_DNA"/>
</dbReference>
<dbReference type="SUPFAM" id="SSF56349">
    <property type="entry name" value="DNA breaking-rejoining enzymes"/>
    <property type="match status" value="1"/>
</dbReference>